<feature type="region of interest" description="Disordered" evidence="1">
    <location>
        <begin position="1"/>
        <end position="30"/>
    </location>
</feature>
<gene>
    <name evidence="4" type="ORF">AMSG_03448</name>
</gene>
<dbReference type="CDD" id="cd24138">
    <property type="entry name" value="TtcA-like"/>
    <property type="match status" value="1"/>
</dbReference>
<dbReference type="RefSeq" id="XP_013759805.1">
    <property type="nucleotide sequence ID" value="XM_013904351.1"/>
</dbReference>
<evidence type="ECO:0000256" key="1">
    <source>
        <dbReference type="SAM" id="MobiDB-lite"/>
    </source>
</evidence>
<dbReference type="GeneID" id="25563050"/>
<proteinExistence type="predicted"/>
<dbReference type="InterPro" id="IPR000192">
    <property type="entry name" value="Aminotrans_V_dom"/>
</dbReference>
<evidence type="ECO:0000313" key="4">
    <source>
        <dbReference type="EMBL" id="KNC47025.1"/>
    </source>
</evidence>
<dbReference type="STRING" id="461836.A0A0L0D441"/>
<dbReference type="Pfam" id="PF00266">
    <property type="entry name" value="Aminotran_5"/>
    <property type="match status" value="1"/>
</dbReference>
<evidence type="ECO:0000259" key="3">
    <source>
        <dbReference type="Pfam" id="PF01171"/>
    </source>
</evidence>
<dbReference type="EMBL" id="GL349445">
    <property type="protein sequence ID" value="KNC47025.1"/>
    <property type="molecule type" value="Genomic_DNA"/>
</dbReference>
<dbReference type="Proteomes" id="UP000054408">
    <property type="component" value="Unassembled WGS sequence"/>
</dbReference>
<feature type="domain" description="tRNA(Ile)-lysidine/2-thiocytidine synthase N-terminal" evidence="3">
    <location>
        <begin position="720"/>
        <end position="884"/>
    </location>
</feature>
<protein>
    <submittedName>
        <fullName evidence="4">Selenocysteine lyase</fullName>
    </submittedName>
</protein>
<dbReference type="Gene3D" id="3.40.50.620">
    <property type="entry name" value="HUPs"/>
    <property type="match status" value="1"/>
</dbReference>
<name>A0A0L0D441_THETB</name>
<dbReference type="InterPro" id="IPR011063">
    <property type="entry name" value="TilS/TtcA_N"/>
</dbReference>
<keyword evidence="5" id="KW-1185">Reference proteome</keyword>
<dbReference type="Gene3D" id="3.40.640.10">
    <property type="entry name" value="Type I PLP-dependent aspartate aminotransferase-like (Major domain)"/>
    <property type="match status" value="1"/>
</dbReference>
<dbReference type="InterPro" id="IPR015422">
    <property type="entry name" value="PyrdxlP-dep_Trfase_small"/>
</dbReference>
<dbReference type="eggNOG" id="KOG2840">
    <property type="taxonomic scope" value="Eukaryota"/>
</dbReference>
<evidence type="ECO:0000313" key="5">
    <source>
        <dbReference type="Proteomes" id="UP000054408"/>
    </source>
</evidence>
<evidence type="ECO:0000259" key="2">
    <source>
        <dbReference type="Pfam" id="PF00266"/>
    </source>
</evidence>
<feature type="compositionally biased region" description="Polar residues" evidence="1">
    <location>
        <begin position="13"/>
        <end position="30"/>
    </location>
</feature>
<dbReference type="Pfam" id="PF01171">
    <property type="entry name" value="ATP_bind_3"/>
    <property type="match status" value="1"/>
</dbReference>
<dbReference type="InterPro" id="IPR015421">
    <property type="entry name" value="PyrdxlP-dep_Trfase_major"/>
</dbReference>
<dbReference type="PANTHER" id="PTHR43686">
    <property type="entry name" value="SULFURTRANSFERASE-RELATED"/>
    <property type="match status" value="1"/>
</dbReference>
<dbReference type="PANTHER" id="PTHR43686:SF1">
    <property type="entry name" value="AMINOTRAN_5 DOMAIN-CONTAINING PROTEIN"/>
    <property type="match status" value="1"/>
</dbReference>
<dbReference type="OrthoDB" id="420046at2759"/>
<feature type="domain" description="Aminotransferase class V" evidence="2">
    <location>
        <begin position="59"/>
        <end position="445"/>
    </location>
</feature>
<dbReference type="Gene3D" id="3.90.1150.10">
    <property type="entry name" value="Aspartate Aminotransferase, domain 1"/>
    <property type="match status" value="1"/>
</dbReference>
<dbReference type="SUPFAM" id="SSF52402">
    <property type="entry name" value="Adenine nucleotide alpha hydrolases-like"/>
    <property type="match status" value="1"/>
</dbReference>
<dbReference type="SUPFAM" id="SSF53383">
    <property type="entry name" value="PLP-dependent transferases"/>
    <property type="match status" value="1"/>
</dbReference>
<feature type="compositionally biased region" description="Basic residues" evidence="1">
    <location>
        <begin position="1"/>
        <end position="10"/>
    </location>
</feature>
<dbReference type="GO" id="GO:0016829">
    <property type="term" value="F:lyase activity"/>
    <property type="evidence" value="ECO:0007669"/>
    <property type="project" value="UniProtKB-KW"/>
</dbReference>
<dbReference type="InterPro" id="IPR014729">
    <property type="entry name" value="Rossmann-like_a/b/a_fold"/>
</dbReference>
<dbReference type="OMA" id="CATVDPQ"/>
<reference evidence="4 5" key="1">
    <citation type="submission" date="2010-05" db="EMBL/GenBank/DDBJ databases">
        <title>The Genome Sequence of Thecamonas trahens ATCC 50062.</title>
        <authorList>
            <consortium name="The Broad Institute Genome Sequencing Platform"/>
            <person name="Russ C."/>
            <person name="Cuomo C."/>
            <person name="Shea T."/>
            <person name="Young S.K."/>
            <person name="Zeng Q."/>
            <person name="Koehrsen M."/>
            <person name="Haas B."/>
            <person name="Borodovsky M."/>
            <person name="Guigo R."/>
            <person name="Alvarado L."/>
            <person name="Berlin A."/>
            <person name="Bochicchio J."/>
            <person name="Borenstein D."/>
            <person name="Chapman S."/>
            <person name="Chen Z."/>
            <person name="Freedman E."/>
            <person name="Gellesch M."/>
            <person name="Goldberg J."/>
            <person name="Griggs A."/>
            <person name="Gujja S."/>
            <person name="Heilman E."/>
            <person name="Heiman D."/>
            <person name="Hepburn T."/>
            <person name="Howarth C."/>
            <person name="Jen D."/>
            <person name="Larson L."/>
            <person name="Mehta T."/>
            <person name="Park D."/>
            <person name="Pearson M."/>
            <person name="Roberts A."/>
            <person name="Saif S."/>
            <person name="Shenoy N."/>
            <person name="Sisk P."/>
            <person name="Stolte C."/>
            <person name="Sykes S."/>
            <person name="Thomson T."/>
            <person name="Walk T."/>
            <person name="White J."/>
            <person name="Yandava C."/>
            <person name="Burger G."/>
            <person name="Gray M.W."/>
            <person name="Holland P.W.H."/>
            <person name="King N."/>
            <person name="Lang F.B.F."/>
            <person name="Roger A.J."/>
            <person name="Ruiz-Trillo I."/>
            <person name="Lander E."/>
            <person name="Nusbaum C."/>
        </authorList>
    </citation>
    <scope>NUCLEOTIDE SEQUENCE [LARGE SCALE GENOMIC DNA]</scope>
    <source>
        <strain evidence="4 5">ATCC 50062</strain>
    </source>
</reference>
<keyword evidence="4" id="KW-0456">Lyase</keyword>
<dbReference type="InterPro" id="IPR015424">
    <property type="entry name" value="PyrdxlP-dep_Trfase"/>
</dbReference>
<accession>A0A0L0D441</accession>
<sequence>MSHGSGRHRVYATGTQDRYTSDKTPASSPTGKKLLSYIAENVIGANARFATAFGTRSLVYADYTASGRSLAFIEDYIRSHVLPLYGNSHSSNSATSMQSTLFLHEAREMILKAVNGNRDTDVALFTGPGSTSAIHKMVSALGLVAPLESSTSIGNDDGDAQAVVFVSLLDHHSNILPWRESSASVVTIGVNEAGELDMAQLAEELRAHAAADRLLIGSFPAASNVTGRLVDTEAVTKLLHAHGALAFWDYATAAPYADIDMNPISAAADTFKDAIFISSHKFVGGPSAPGILVAKQALFDKLPRSCAPGGGTVFWVTADDHAYLDDIEYREEGGTPDIVGAIRAGLAFQLKSAVGGELIASRESELVAQAVAVLGAEPNVTLLGESPHHEEHHLALFSLLIAVPGLPTETPMFLHYNFVTVLLNDLFGIQVRGGCVCAGPLGAHLVGLTLDEIKAYVVAMEEDNEFEVLKPGFTRFNLPYFASPDEVGYILDALVFVARHGHAFLPLYKFIGHTAEWIHVGKARAFQRTWLQAISYSSGAMAYPDSPASQPPASTELAALRASYMAEAHSLREQLERKPPAVADQSALFTTHGTDAIRWFLLPYEAATLLRGEPLPALPPHRVRPRTYMGDSREAKKAPEDAIANSAAADIAAEMMLAMDGADWEADEVAQLPPCPARTPATALEAKLASATVRKPPRKLMNAVTKAIRMFGMIREGDRILVGVSGGKDSLTMLHTLLALQRRWPVKYEIGAVTVDPQTEAYDPSVLIPYMAALGVPYFYEKEDLIEQAKTNQDGGAVTSICSWCSRMKRGMIYTAMRREGYNVLAFGQHLDDFAESFIMSALFNGKLNTMKAHYTVDAGDLRVIRPMAFARESALRDFAYASGLPQVLAAQEAIHPHVFSNLKRALIPLMGADADTIAATS</sequence>
<dbReference type="AlphaFoldDB" id="A0A0L0D441"/>
<organism evidence="4 5">
    <name type="scientific">Thecamonas trahens ATCC 50062</name>
    <dbReference type="NCBI Taxonomy" id="461836"/>
    <lineage>
        <taxon>Eukaryota</taxon>
        <taxon>Apusozoa</taxon>
        <taxon>Apusomonadida</taxon>
        <taxon>Apusomonadidae</taxon>
        <taxon>Thecamonas</taxon>
    </lineage>
</organism>